<dbReference type="EMBL" id="JBJJXI010000139">
    <property type="protein sequence ID" value="KAL3387187.1"/>
    <property type="molecule type" value="Genomic_DNA"/>
</dbReference>
<evidence type="ECO:0000313" key="3">
    <source>
        <dbReference type="EMBL" id="KAL3387187.1"/>
    </source>
</evidence>
<protein>
    <recommendedName>
        <fullName evidence="2">Mab-21-like HhH/H2TH-like domain-containing protein</fullName>
    </recommendedName>
</protein>
<feature type="domain" description="Mab-21-like HhH/H2TH-like" evidence="2">
    <location>
        <begin position="1"/>
        <end position="71"/>
    </location>
</feature>
<evidence type="ECO:0000313" key="4">
    <source>
        <dbReference type="Proteomes" id="UP001627154"/>
    </source>
</evidence>
<dbReference type="InterPro" id="IPR009050">
    <property type="entry name" value="Globin-like_sf"/>
</dbReference>
<evidence type="ECO:0000259" key="2">
    <source>
        <dbReference type="Pfam" id="PF20266"/>
    </source>
</evidence>
<dbReference type="SUPFAM" id="SSF46458">
    <property type="entry name" value="Globin-like"/>
    <property type="match status" value="1"/>
</dbReference>
<dbReference type="AlphaFoldDB" id="A0ABD2W232"/>
<dbReference type="Pfam" id="PF20266">
    <property type="entry name" value="Mab-21_C"/>
    <property type="match status" value="1"/>
</dbReference>
<feature type="transmembrane region" description="Helical" evidence="1">
    <location>
        <begin position="128"/>
        <end position="145"/>
    </location>
</feature>
<reference evidence="3 4" key="1">
    <citation type="journal article" date="2024" name="bioRxiv">
        <title>A reference genome for Trichogramma kaykai: A tiny desert-dwelling parasitoid wasp with competing sex-ratio distorters.</title>
        <authorList>
            <person name="Culotta J."/>
            <person name="Lindsey A.R."/>
        </authorList>
    </citation>
    <scope>NUCLEOTIDE SEQUENCE [LARGE SCALE GENOMIC DNA]</scope>
    <source>
        <strain evidence="3 4">KSX58</strain>
    </source>
</reference>
<dbReference type="Gene3D" id="1.10.1410.40">
    <property type="match status" value="1"/>
</dbReference>
<sequence>METIFFHELENHKRDLDQFVRRSKTWLFMHGLRKLREALEKEKLSYFWHSRLNLFEKMSSATMQNHANRIRNIIDEIDNKIDNDKLILARKILTAHESNYLLRANFRVVYQNYNNRYHNRRRKDDNEFNNMILVFFIILIIWILNQDQGTSTTT</sequence>
<dbReference type="InterPro" id="IPR046906">
    <property type="entry name" value="Mab-21_HhH/H2TH-like"/>
</dbReference>
<organism evidence="3 4">
    <name type="scientific">Trichogramma kaykai</name>
    <dbReference type="NCBI Taxonomy" id="54128"/>
    <lineage>
        <taxon>Eukaryota</taxon>
        <taxon>Metazoa</taxon>
        <taxon>Ecdysozoa</taxon>
        <taxon>Arthropoda</taxon>
        <taxon>Hexapoda</taxon>
        <taxon>Insecta</taxon>
        <taxon>Pterygota</taxon>
        <taxon>Neoptera</taxon>
        <taxon>Endopterygota</taxon>
        <taxon>Hymenoptera</taxon>
        <taxon>Apocrita</taxon>
        <taxon>Proctotrupomorpha</taxon>
        <taxon>Chalcidoidea</taxon>
        <taxon>Trichogrammatidae</taxon>
        <taxon>Trichogramma</taxon>
    </lineage>
</organism>
<comment type="caution">
    <text evidence="3">The sequence shown here is derived from an EMBL/GenBank/DDBJ whole genome shotgun (WGS) entry which is preliminary data.</text>
</comment>
<name>A0ABD2W232_9HYME</name>
<gene>
    <name evidence="3" type="ORF">TKK_017499</name>
</gene>
<proteinExistence type="predicted"/>
<keyword evidence="1" id="KW-1133">Transmembrane helix</keyword>
<evidence type="ECO:0000256" key="1">
    <source>
        <dbReference type="SAM" id="Phobius"/>
    </source>
</evidence>
<keyword evidence="1" id="KW-0812">Transmembrane</keyword>
<dbReference type="Proteomes" id="UP001627154">
    <property type="component" value="Unassembled WGS sequence"/>
</dbReference>
<keyword evidence="1" id="KW-0472">Membrane</keyword>
<keyword evidence="4" id="KW-1185">Reference proteome</keyword>
<accession>A0ABD2W232</accession>